<evidence type="ECO:0000313" key="2">
    <source>
        <dbReference type="Proteomes" id="UP000218334"/>
    </source>
</evidence>
<dbReference type="Proteomes" id="UP000218334">
    <property type="component" value="Unassembled WGS sequence"/>
</dbReference>
<evidence type="ECO:0000313" key="1">
    <source>
        <dbReference type="EMBL" id="PBK68066.1"/>
    </source>
</evidence>
<gene>
    <name evidence="1" type="ORF">ARMSODRAFT_1020094</name>
</gene>
<reference evidence="2" key="1">
    <citation type="journal article" date="2017" name="Nat. Ecol. Evol.">
        <title>Genome expansion and lineage-specific genetic innovations in the forest pathogenic fungi Armillaria.</title>
        <authorList>
            <person name="Sipos G."/>
            <person name="Prasanna A.N."/>
            <person name="Walter M.C."/>
            <person name="O'Connor E."/>
            <person name="Balint B."/>
            <person name="Krizsan K."/>
            <person name="Kiss B."/>
            <person name="Hess J."/>
            <person name="Varga T."/>
            <person name="Slot J."/>
            <person name="Riley R."/>
            <person name="Boka B."/>
            <person name="Rigling D."/>
            <person name="Barry K."/>
            <person name="Lee J."/>
            <person name="Mihaltcheva S."/>
            <person name="LaButti K."/>
            <person name="Lipzen A."/>
            <person name="Waldron R."/>
            <person name="Moloney N.M."/>
            <person name="Sperisen C."/>
            <person name="Kredics L."/>
            <person name="Vagvoelgyi C."/>
            <person name="Patrignani A."/>
            <person name="Fitzpatrick D."/>
            <person name="Nagy I."/>
            <person name="Doyle S."/>
            <person name="Anderson J.B."/>
            <person name="Grigoriev I.V."/>
            <person name="Gueldener U."/>
            <person name="Muensterkoetter M."/>
            <person name="Nagy L.G."/>
        </authorList>
    </citation>
    <scope>NUCLEOTIDE SEQUENCE [LARGE SCALE GENOMIC DNA]</scope>
    <source>
        <strain evidence="2">28-4</strain>
    </source>
</reference>
<accession>A0A2H3BYE2</accession>
<name>A0A2H3BYE2_9AGAR</name>
<keyword evidence="2" id="KW-1185">Reference proteome</keyword>
<dbReference type="AlphaFoldDB" id="A0A2H3BYE2"/>
<dbReference type="EMBL" id="KZ293434">
    <property type="protein sequence ID" value="PBK68066.1"/>
    <property type="molecule type" value="Genomic_DNA"/>
</dbReference>
<proteinExistence type="predicted"/>
<sequence>MENPSRSCKLASLHQEADAPLLDTSLEGRFYDSCAGSPCRSVITDEEKNRGPIIFINAGEVDTAPYYGYVTNSTINGVIAQTFGDAAIVLEHPLLWRE</sequence>
<protein>
    <submittedName>
        <fullName evidence="1">Uncharacterized protein</fullName>
    </submittedName>
</protein>
<organism evidence="1 2">
    <name type="scientific">Armillaria solidipes</name>
    <dbReference type="NCBI Taxonomy" id="1076256"/>
    <lineage>
        <taxon>Eukaryota</taxon>
        <taxon>Fungi</taxon>
        <taxon>Dikarya</taxon>
        <taxon>Basidiomycota</taxon>
        <taxon>Agaricomycotina</taxon>
        <taxon>Agaricomycetes</taxon>
        <taxon>Agaricomycetidae</taxon>
        <taxon>Agaricales</taxon>
        <taxon>Marasmiineae</taxon>
        <taxon>Physalacriaceae</taxon>
        <taxon>Armillaria</taxon>
    </lineage>
</organism>